<keyword evidence="4" id="KW-0624">Polysaccharide degradation</keyword>
<gene>
    <name evidence="7" type="primary">LOC120276166</name>
</gene>
<dbReference type="GO" id="GO:0031176">
    <property type="term" value="F:endo-1,4-beta-xylanase activity"/>
    <property type="evidence" value="ECO:0007669"/>
    <property type="project" value="UniProtKB-ARBA"/>
</dbReference>
<keyword evidence="6" id="KW-1185">Reference proteome</keyword>
<comment type="similarity">
    <text evidence="1">Belongs to the glycosyl hydrolase 10 (cellulase F) family.</text>
</comment>
<accession>A0AB40CKS5</accession>
<dbReference type="PANTHER" id="PTHR31490:SF3">
    <property type="entry name" value="GLYCOSYL HYDROLASE FAMILY 10 PROTEIN"/>
    <property type="match status" value="1"/>
</dbReference>
<sequence length="536" mass="61047">MSAGLQSNIHIGRVRAHCKSHPEEPLYNGGILKNDVGEVNFGYHTKETVSNSCSFLLENLTPKTRYTFSCWVKLKGKSLSSFVKATLSTVDSKLECIGNVVARSDCWSFLKGGFVLGSPSNKSILSFQSAQNNLTEIMIKSASLQPFTVEQWAIHQQDSIQLKRKRMATIHVSDRKGNRIKGASILVQQHSKDFPFGSAIANTILGNSVYQKWYIKRFNATVFENELKWYSTEPEQGKHNYTLADQLLKFVRSNRIVARGHNIFWENPIYNPKWVLNLTNQELKSAVESRIQSLMSRYKGEFVHWDVDNERLHFDFYEQRLGSKASLSFFQTAQKEDPLATLFLNDYNVVETCDDVNSSVDSYILRLRELMQGGAILEGIGLEGHFTRPNNPFMRAVLDKLATLNLPIWLTELDISKKMDQQTQAIYLEEVLREGFSHPSISGIMLWTPLHPFGCYQMCLTDNNFKNLPTGDVVDKLLHEWQTSQTGGVTNEHGLYNFNGFLGKYKMSVSFGNKSKITTFCLDQGQETKHINIQLY</sequence>
<dbReference type="SMART" id="SM00633">
    <property type="entry name" value="Glyco_10"/>
    <property type="match status" value="1"/>
</dbReference>
<protein>
    <submittedName>
        <fullName evidence="7">Endo-1,4-beta-xylanase 5-like</fullName>
    </submittedName>
</protein>
<dbReference type="Pfam" id="PF00331">
    <property type="entry name" value="Glyco_hydro_10"/>
    <property type="match status" value="1"/>
</dbReference>
<proteinExistence type="inferred from homology"/>
<dbReference type="Gene3D" id="2.60.120.260">
    <property type="entry name" value="Galactose-binding domain-like"/>
    <property type="match status" value="1"/>
</dbReference>
<evidence type="ECO:0000313" key="6">
    <source>
        <dbReference type="Proteomes" id="UP001515500"/>
    </source>
</evidence>
<evidence type="ECO:0000256" key="4">
    <source>
        <dbReference type="ARBA" id="ARBA00023326"/>
    </source>
</evidence>
<dbReference type="InterPro" id="IPR017853">
    <property type="entry name" value="GH"/>
</dbReference>
<feature type="domain" description="GH10" evidence="5">
    <location>
        <begin position="180"/>
        <end position="477"/>
    </location>
</feature>
<dbReference type="AlphaFoldDB" id="A0AB40CKS5"/>
<evidence type="ECO:0000256" key="1">
    <source>
        <dbReference type="ARBA" id="ARBA00007495"/>
    </source>
</evidence>
<dbReference type="Gene3D" id="3.20.20.80">
    <property type="entry name" value="Glycosidases"/>
    <property type="match status" value="1"/>
</dbReference>
<dbReference type="GO" id="GO:0000272">
    <property type="term" value="P:polysaccharide catabolic process"/>
    <property type="evidence" value="ECO:0007669"/>
    <property type="project" value="UniProtKB-KW"/>
</dbReference>
<reference evidence="7" key="1">
    <citation type="submission" date="2025-08" db="UniProtKB">
        <authorList>
            <consortium name="RefSeq"/>
        </authorList>
    </citation>
    <scope>IDENTIFICATION</scope>
</reference>
<dbReference type="InterPro" id="IPR008979">
    <property type="entry name" value="Galactose-bd-like_sf"/>
</dbReference>
<name>A0AB40CKS5_DIOCR</name>
<dbReference type="RefSeq" id="XP_039138828.1">
    <property type="nucleotide sequence ID" value="XM_039282894.1"/>
</dbReference>
<evidence type="ECO:0000256" key="2">
    <source>
        <dbReference type="ARBA" id="ARBA00022801"/>
    </source>
</evidence>
<dbReference type="InterPro" id="IPR001000">
    <property type="entry name" value="GH10_dom"/>
</dbReference>
<dbReference type="PROSITE" id="PS51760">
    <property type="entry name" value="GH10_2"/>
    <property type="match status" value="1"/>
</dbReference>
<keyword evidence="2" id="KW-0378">Hydrolase</keyword>
<dbReference type="GeneID" id="120276166"/>
<evidence type="ECO:0000256" key="3">
    <source>
        <dbReference type="ARBA" id="ARBA00023277"/>
    </source>
</evidence>
<dbReference type="SUPFAM" id="SSF49785">
    <property type="entry name" value="Galactose-binding domain-like"/>
    <property type="match status" value="1"/>
</dbReference>
<dbReference type="SUPFAM" id="SSF51445">
    <property type="entry name" value="(Trans)glycosidases"/>
    <property type="match status" value="1"/>
</dbReference>
<dbReference type="PRINTS" id="PR00134">
    <property type="entry name" value="GLHYDRLASE10"/>
</dbReference>
<evidence type="ECO:0000259" key="5">
    <source>
        <dbReference type="PROSITE" id="PS51760"/>
    </source>
</evidence>
<evidence type="ECO:0000313" key="7">
    <source>
        <dbReference type="RefSeq" id="XP_039138828.1"/>
    </source>
</evidence>
<dbReference type="PANTHER" id="PTHR31490">
    <property type="entry name" value="GLYCOSYL HYDROLASE"/>
    <property type="match status" value="1"/>
</dbReference>
<organism evidence="6 7">
    <name type="scientific">Dioscorea cayennensis subsp. rotundata</name>
    <name type="common">White Guinea yam</name>
    <name type="synonym">Dioscorea rotundata</name>
    <dbReference type="NCBI Taxonomy" id="55577"/>
    <lineage>
        <taxon>Eukaryota</taxon>
        <taxon>Viridiplantae</taxon>
        <taxon>Streptophyta</taxon>
        <taxon>Embryophyta</taxon>
        <taxon>Tracheophyta</taxon>
        <taxon>Spermatophyta</taxon>
        <taxon>Magnoliopsida</taxon>
        <taxon>Liliopsida</taxon>
        <taxon>Dioscoreales</taxon>
        <taxon>Dioscoreaceae</taxon>
        <taxon>Dioscorea</taxon>
    </lineage>
</organism>
<dbReference type="InterPro" id="IPR044846">
    <property type="entry name" value="GH10"/>
</dbReference>
<dbReference type="Proteomes" id="UP001515500">
    <property type="component" value="Chromosome 14"/>
</dbReference>
<keyword evidence="3" id="KW-0119">Carbohydrate metabolism</keyword>